<comment type="caution">
    <text evidence="15">The sequence shown here is derived from an EMBL/GenBank/DDBJ whole genome shotgun (WGS) entry which is preliminary data.</text>
</comment>
<evidence type="ECO:0000256" key="4">
    <source>
        <dbReference type="ARBA" id="ARBA00010617"/>
    </source>
</evidence>
<reference evidence="15" key="1">
    <citation type="submission" date="2020-08" db="EMBL/GenBank/DDBJ databases">
        <title>Multicomponent nature underlies the extraordinary mechanical properties of spider dragline silk.</title>
        <authorList>
            <person name="Kono N."/>
            <person name="Nakamura H."/>
            <person name="Mori M."/>
            <person name="Yoshida Y."/>
            <person name="Ohtoshi R."/>
            <person name="Malay A.D."/>
            <person name="Moran D.A.P."/>
            <person name="Tomita M."/>
            <person name="Numata K."/>
            <person name="Arakawa K."/>
        </authorList>
    </citation>
    <scope>NUCLEOTIDE SEQUENCE</scope>
</reference>
<dbReference type="AlphaFoldDB" id="A0A8X6MRM0"/>
<organism evidence="15 16">
    <name type="scientific">Nephila pilipes</name>
    <name type="common">Giant wood spider</name>
    <name type="synonym">Nephila maculata</name>
    <dbReference type="NCBI Taxonomy" id="299642"/>
    <lineage>
        <taxon>Eukaryota</taxon>
        <taxon>Metazoa</taxon>
        <taxon>Ecdysozoa</taxon>
        <taxon>Arthropoda</taxon>
        <taxon>Chelicerata</taxon>
        <taxon>Arachnida</taxon>
        <taxon>Araneae</taxon>
        <taxon>Araneomorphae</taxon>
        <taxon>Entelegynae</taxon>
        <taxon>Araneoidea</taxon>
        <taxon>Nephilidae</taxon>
        <taxon>Nephila</taxon>
    </lineage>
</organism>
<dbReference type="OrthoDB" id="6419533at2759"/>
<keyword evidence="9 12" id="KW-0408">Iron</keyword>
<evidence type="ECO:0000313" key="16">
    <source>
        <dbReference type="Proteomes" id="UP000887013"/>
    </source>
</evidence>
<proteinExistence type="inferred from homology"/>
<evidence type="ECO:0000256" key="14">
    <source>
        <dbReference type="SAM" id="Phobius"/>
    </source>
</evidence>
<keyword evidence="14" id="KW-1133">Transmembrane helix</keyword>
<comment type="subcellular location">
    <subcellularLocation>
        <location evidence="3">Endoplasmic reticulum membrane</location>
        <topology evidence="3">Peripheral membrane protein</topology>
    </subcellularLocation>
    <subcellularLocation>
        <location evidence="2">Microsome membrane</location>
        <topology evidence="2">Peripheral membrane protein</topology>
    </subcellularLocation>
</comment>
<dbReference type="PANTHER" id="PTHR24302:SF15">
    <property type="entry name" value="FATTY-ACID PEROXYGENASE"/>
    <property type="match status" value="1"/>
</dbReference>
<feature type="transmembrane region" description="Helical" evidence="14">
    <location>
        <begin position="6"/>
        <end position="24"/>
    </location>
</feature>
<dbReference type="CDD" id="cd11055">
    <property type="entry name" value="CYP3A-like"/>
    <property type="match status" value="1"/>
</dbReference>
<protein>
    <submittedName>
        <fullName evidence="15">Cytochrome P450 3A24</fullName>
    </submittedName>
</protein>
<evidence type="ECO:0000256" key="10">
    <source>
        <dbReference type="ARBA" id="ARBA00023033"/>
    </source>
</evidence>
<dbReference type="PRINTS" id="PR00385">
    <property type="entry name" value="P450"/>
</dbReference>
<keyword evidence="5 12" id="KW-0349">Heme</keyword>
<comment type="similarity">
    <text evidence="4 13">Belongs to the cytochrome P450 family.</text>
</comment>
<dbReference type="GO" id="GO:0016705">
    <property type="term" value="F:oxidoreductase activity, acting on paired donors, with incorporation or reduction of molecular oxygen"/>
    <property type="evidence" value="ECO:0007669"/>
    <property type="project" value="InterPro"/>
</dbReference>
<evidence type="ECO:0000256" key="12">
    <source>
        <dbReference type="PIRSR" id="PIRSR602401-1"/>
    </source>
</evidence>
<evidence type="ECO:0000256" key="8">
    <source>
        <dbReference type="ARBA" id="ARBA00023002"/>
    </source>
</evidence>
<dbReference type="InterPro" id="IPR002401">
    <property type="entry name" value="Cyt_P450_E_grp-I"/>
</dbReference>
<dbReference type="Pfam" id="PF00067">
    <property type="entry name" value="p450"/>
    <property type="match status" value="1"/>
</dbReference>
<dbReference type="PROSITE" id="PS00086">
    <property type="entry name" value="CYTOCHROME_P450"/>
    <property type="match status" value="1"/>
</dbReference>
<sequence length="591" mass="67613">MPDITGTMWTFTLIAVAVVLWLIYRKRCFSVFKEMGIPGPEPNLLFGNMLELVIKTPIKCHEEWFKKYGKIVGYFFGTKPVVLVADVDLLKKIQVSDFHKFINRPNLFSGRPDRKPGKVPRVEGFSQQMITLRDKRWKEIRSIITPSFTASKMKQMAPIMNSAIDSLVNNVEKKSAVGEEFDIYLMYQGLTMDVIGRTAFGIQTDAQNNPNDPLLRSSKLLFSGDIRNFLFILAISFRSLNKMWSWLGRLRLIFINKGTNPIKELIESVKEVIAVRRKSKENARPDLLQLMIEAEIDDLSTVTTDDLIATGDTDNKDKQTKSSSSSKLIRRMTDADILDNSVLFFLAAYETTSTALAFTTHFLIYYPEAQEKIRKEVQQLLEAEGELDYYSVNKLQYLDQFLQESLRLYPPVYLFVSRECGEDVDFGGFKLKEGLAVQVPTYHLHRDPELWGPDVNEFKPERFVSRECGEDVDFGGFKLKEGLAVQVPTYHLHRDPELWGPDVNEFKPERFSPENKAKIHPMAFQAFGAGPRNCVGMRFAYMEAKLALARLLSKYKFKPCSKTDKEDLELKINSAALNPKNGIWTKAIPVQ</sequence>
<keyword evidence="14" id="KW-0472">Membrane</keyword>
<keyword evidence="14" id="KW-0812">Transmembrane</keyword>
<keyword evidence="10 13" id="KW-0503">Monooxygenase</keyword>
<evidence type="ECO:0000256" key="13">
    <source>
        <dbReference type="RuleBase" id="RU000461"/>
    </source>
</evidence>
<dbReference type="GO" id="GO:0020037">
    <property type="term" value="F:heme binding"/>
    <property type="evidence" value="ECO:0007669"/>
    <property type="project" value="InterPro"/>
</dbReference>
<dbReference type="GO" id="GO:0005506">
    <property type="term" value="F:iron ion binding"/>
    <property type="evidence" value="ECO:0007669"/>
    <property type="project" value="InterPro"/>
</dbReference>
<evidence type="ECO:0000313" key="15">
    <source>
        <dbReference type="EMBL" id="GFS74157.1"/>
    </source>
</evidence>
<dbReference type="InterPro" id="IPR050705">
    <property type="entry name" value="Cytochrome_P450_3A"/>
</dbReference>
<evidence type="ECO:0000256" key="3">
    <source>
        <dbReference type="ARBA" id="ARBA00004406"/>
    </source>
</evidence>
<dbReference type="Gene3D" id="1.10.630.10">
    <property type="entry name" value="Cytochrome P450"/>
    <property type="match status" value="2"/>
</dbReference>
<keyword evidence="16" id="KW-1185">Reference proteome</keyword>
<gene>
    <name evidence="15" type="primary">CYP3A24</name>
    <name evidence="15" type="ORF">NPIL_242343</name>
</gene>
<dbReference type="SUPFAM" id="SSF48264">
    <property type="entry name" value="Cytochrome P450"/>
    <property type="match status" value="2"/>
</dbReference>
<accession>A0A8X6MRM0</accession>
<evidence type="ECO:0000256" key="5">
    <source>
        <dbReference type="ARBA" id="ARBA00022617"/>
    </source>
</evidence>
<dbReference type="FunFam" id="1.10.630.10:FF:000182">
    <property type="entry name" value="Cytochrome P450 3A4"/>
    <property type="match status" value="1"/>
</dbReference>
<dbReference type="PANTHER" id="PTHR24302">
    <property type="entry name" value="CYTOCHROME P450 FAMILY 3"/>
    <property type="match status" value="1"/>
</dbReference>
<evidence type="ECO:0000256" key="6">
    <source>
        <dbReference type="ARBA" id="ARBA00022723"/>
    </source>
</evidence>
<keyword evidence="8 13" id="KW-0560">Oxidoreductase</keyword>
<name>A0A8X6MRM0_NEPPI</name>
<feature type="binding site" description="axial binding residue" evidence="12">
    <location>
        <position position="534"/>
    </location>
    <ligand>
        <name>heme</name>
        <dbReference type="ChEBI" id="CHEBI:30413"/>
    </ligand>
    <ligandPart>
        <name>Fe</name>
        <dbReference type="ChEBI" id="CHEBI:18248"/>
    </ligandPart>
</feature>
<keyword evidence="6 12" id="KW-0479">Metal-binding</keyword>
<keyword evidence="7" id="KW-0492">Microsome</keyword>
<evidence type="ECO:0000256" key="9">
    <source>
        <dbReference type="ARBA" id="ARBA00023004"/>
    </source>
</evidence>
<evidence type="ECO:0000256" key="1">
    <source>
        <dbReference type="ARBA" id="ARBA00001971"/>
    </source>
</evidence>
<dbReference type="EMBL" id="BMAW01050173">
    <property type="protein sequence ID" value="GFS74157.1"/>
    <property type="molecule type" value="Genomic_DNA"/>
</dbReference>
<comment type="function">
    <text evidence="11">Cytochromes P450 are a group of heme-thiolate monooxygenases. They oxidize a variety of structurally unrelated compounds, including steroids, fatty acids, and xenobiotics.</text>
</comment>
<dbReference type="GO" id="GO:0008395">
    <property type="term" value="F:steroid hydroxylase activity"/>
    <property type="evidence" value="ECO:0007669"/>
    <property type="project" value="TreeGrafter"/>
</dbReference>
<dbReference type="PRINTS" id="PR00463">
    <property type="entry name" value="EP450I"/>
</dbReference>
<dbReference type="GO" id="GO:0005789">
    <property type="term" value="C:endoplasmic reticulum membrane"/>
    <property type="evidence" value="ECO:0007669"/>
    <property type="project" value="UniProtKB-SubCell"/>
</dbReference>
<dbReference type="InterPro" id="IPR001128">
    <property type="entry name" value="Cyt_P450"/>
</dbReference>
<keyword evidence="7" id="KW-0256">Endoplasmic reticulum</keyword>
<evidence type="ECO:0000256" key="7">
    <source>
        <dbReference type="ARBA" id="ARBA00022848"/>
    </source>
</evidence>
<comment type="cofactor">
    <cofactor evidence="1 12">
        <name>heme</name>
        <dbReference type="ChEBI" id="CHEBI:30413"/>
    </cofactor>
</comment>
<dbReference type="Proteomes" id="UP000887013">
    <property type="component" value="Unassembled WGS sequence"/>
</dbReference>
<evidence type="ECO:0000256" key="2">
    <source>
        <dbReference type="ARBA" id="ARBA00004174"/>
    </source>
</evidence>
<evidence type="ECO:0000256" key="11">
    <source>
        <dbReference type="ARBA" id="ARBA00043906"/>
    </source>
</evidence>
<dbReference type="InterPro" id="IPR036396">
    <property type="entry name" value="Cyt_P450_sf"/>
</dbReference>
<dbReference type="InterPro" id="IPR017972">
    <property type="entry name" value="Cyt_P450_CS"/>
</dbReference>